<sequence>MNDDELNALTEKVIGCAFQVSNTLGSGFLEKVYENALAIELRKSGLDVKQQAPINVLYDGIVVGEYFADLLVSDAVIVELKAVKEFSDAHAAQCLNYLKATGLPICLLLNFGKPRVEVKRYRL</sequence>
<reference evidence="1 2" key="1">
    <citation type="submission" date="2019-02" db="EMBL/GenBank/DDBJ databases">
        <title>Deep-cultivation of Planctomycetes and their phenomic and genomic characterization uncovers novel biology.</title>
        <authorList>
            <person name="Wiegand S."/>
            <person name="Jogler M."/>
            <person name="Boedeker C."/>
            <person name="Pinto D."/>
            <person name="Vollmers J."/>
            <person name="Rivas-Marin E."/>
            <person name="Kohn T."/>
            <person name="Peeters S.H."/>
            <person name="Heuer A."/>
            <person name="Rast P."/>
            <person name="Oberbeckmann S."/>
            <person name="Bunk B."/>
            <person name="Jeske O."/>
            <person name="Meyerdierks A."/>
            <person name="Storesund J.E."/>
            <person name="Kallscheuer N."/>
            <person name="Luecker S."/>
            <person name="Lage O.M."/>
            <person name="Pohl T."/>
            <person name="Merkel B.J."/>
            <person name="Hornburger P."/>
            <person name="Mueller R.-W."/>
            <person name="Bruemmer F."/>
            <person name="Labrenz M."/>
            <person name="Spormann A.M."/>
            <person name="Op Den Camp H."/>
            <person name="Overmann J."/>
            <person name="Amann R."/>
            <person name="Jetten M.S.M."/>
            <person name="Mascher T."/>
            <person name="Medema M.H."/>
            <person name="Devos D.P."/>
            <person name="Kaster A.-K."/>
            <person name="Ovreas L."/>
            <person name="Rohde M."/>
            <person name="Galperin M.Y."/>
            <person name="Jogler C."/>
        </authorList>
    </citation>
    <scope>NUCLEOTIDE SEQUENCE [LARGE SCALE GENOMIC DNA]</scope>
    <source>
        <strain evidence="1 2">Poly59</strain>
    </source>
</reference>
<organism evidence="1 2">
    <name type="scientific">Rubripirellula reticaptiva</name>
    <dbReference type="NCBI Taxonomy" id="2528013"/>
    <lineage>
        <taxon>Bacteria</taxon>
        <taxon>Pseudomonadati</taxon>
        <taxon>Planctomycetota</taxon>
        <taxon>Planctomycetia</taxon>
        <taxon>Pirellulales</taxon>
        <taxon>Pirellulaceae</taxon>
        <taxon>Rubripirellula</taxon>
    </lineage>
</organism>
<dbReference type="Pfam" id="PF13366">
    <property type="entry name" value="PDDEXK_3"/>
    <property type="match status" value="1"/>
</dbReference>
<dbReference type="InterPro" id="IPR026350">
    <property type="entry name" value="GxxExxY"/>
</dbReference>
<evidence type="ECO:0000313" key="1">
    <source>
        <dbReference type="EMBL" id="TWU46544.1"/>
    </source>
</evidence>
<dbReference type="EMBL" id="SJPX01000006">
    <property type="protein sequence ID" value="TWU46544.1"/>
    <property type="molecule type" value="Genomic_DNA"/>
</dbReference>
<keyword evidence="2" id="KW-1185">Reference proteome</keyword>
<proteinExistence type="predicted"/>
<dbReference type="OrthoDB" id="9798792at2"/>
<dbReference type="RefSeq" id="WP_146537062.1">
    <property type="nucleotide sequence ID" value="NZ_SJPX01000006.1"/>
</dbReference>
<evidence type="ECO:0008006" key="3">
    <source>
        <dbReference type="Google" id="ProtNLM"/>
    </source>
</evidence>
<gene>
    <name evidence="1" type="ORF">Poly59_55170</name>
</gene>
<dbReference type="Proteomes" id="UP000317977">
    <property type="component" value="Unassembled WGS sequence"/>
</dbReference>
<comment type="caution">
    <text evidence="1">The sequence shown here is derived from an EMBL/GenBank/DDBJ whole genome shotgun (WGS) entry which is preliminary data.</text>
</comment>
<accession>A0A5C6EDP0</accession>
<protein>
    <recommendedName>
        <fullName evidence="3">GxxExxY protein</fullName>
    </recommendedName>
</protein>
<dbReference type="AlphaFoldDB" id="A0A5C6EDP0"/>
<name>A0A5C6EDP0_9BACT</name>
<dbReference type="NCBIfam" id="TIGR04256">
    <property type="entry name" value="GxxExxY"/>
    <property type="match status" value="1"/>
</dbReference>
<evidence type="ECO:0000313" key="2">
    <source>
        <dbReference type="Proteomes" id="UP000317977"/>
    </source>
</evidence>